<organism evidence="2 3">
    <name type="scientific">Necator americanus</name>
    <name type="common">Human hookworm</name>
    <dbReference type="NCBI Taxonomy" id="51031"/>
    <lineage>
        <taxon>Eukaryota</taxon>
        <taxon>Metazoa</taxon>
        <taxon>Ecdysozoa</taxon>
        <taxon>Nematoda</taxon>
        <taxon>Chromadorea</taxon>
        <taxon>Rhabditida</taxon>
        <taxon>Rhabditina</taxon>
        <taxon>Rhabditomorpha</taxon>
        <taxon>Strongyloidea</taxon>
        <taxon>Ancylostomatidae</taxon>
        <taxon>Bunostominae</taxon>
        <taxon>Necator</taxon>
    </lineage>
</organism>
<sequence>MNLNYSTFLSHLWSNREGSEHILVLGVCSFFLSFIYSFCMSSDFYDLLNYSNFCITNCLEPTKKERQP</sequence>
<keyword evidence="1" id="KW-0812">Transmembrane</keyword>
<dbReference type="EMBL" id="JAVFWL010000001">
    <property type="protein sequence ID" value="KAK6729163.1"/>
    <property type="molecule type" value="Genomic_DNA"/>
</dbReference>
<name>A0ABR1BRX7_NECAM</name>
<proteinExistence type="predicted"/>
<evidence type="ECO:0000256" key="1">
    <source>
        <dbReference type="SAM" id="Phobius"/>
    </source>
</evidence>
<protein>
    <submittedName>
        <fullName evidence="2">Uncharacterized protein</fullName>
    </submittedName>
</protein>
<keyword evidence="1" id="KW-1133">Transmembrane helix</keyword>
<gene>
    <name evidence="2" type="primary">Necator_chrI.g2421</name>
    <name evidence="2" type="ORF">RB195_006293</name>
</gene>
<keyword evidence="1" id="KW-0472">Membrane</keyword>
<dbReference type="Proteomes" id="UP001303046">
    <property type="component" value="Unassembled WGS sequence"/>
</dbReference>
<reference evidence="2 3" key="1">
    <citation type="submission" date="2023-08" db="EMBL/GenBank/DDBJ databases">
        <title>A Necator americanus chromosomal reference genome.</title>
        <authorList>
            <person name="Ilik V."/>
            <person name="Petrzelkova K.J."/>
            <person name="Pardy F."/>
            <person name="Fuh T."/>
            <person name="Niatou-Singa F.S."/>
            <person name="Gouil Q."/>
            <person name="Baker L."/>
            <person name="Ritchie M.E."/>
            <person name="Jex A.R."/>
            <person name="Gazzola D."/>
            <person name="Li H."/>
            <person name="Toshio Fujiwara R."/>
            <person name="Zhan B."/>
            <person name="Aroian R.V."/>
            <person name="Pafco B."/>
            <person name="Schwarz E.M."/>
        </authorList>
    </citation>
    <scope>NUCLEOTIDE SEQUENCE [LARGE SCALE GENOMIC DNA]</scope>
    <source>
        <strain evidence="2 3">Aroian</strain>
        <tissue evidence="2">Whole animal</tissue>
    </source>
</reference>
<keyword evidence="3" id="KW-1185">Reference proteome</keyword>
<comment type="caution">
    <text evidence="2">The sequence shown here is derived from an EMBL/GenBank/DDBJ whole genome shotgun (WGS) entry which is preliminary data.</text>
</comment>
<feature type="transmembrane region" description="Helical" evidence="1">
    <location>
        <begin position="20"/>
        <end position="39"/>
    </location>
</feature>
<evidence type="ECO:0000313" key="3">
    <source>
        <dbReference type="Proteomes" id="UP001303046"/>
    </source>
</evidence>
<accession>A0ABR1BRX7</accession>
<evidence type="ECO:0000313" key="2">
    <source>
        <dbReference type="EMBL" id="KAK6729163.1"/>
    </source>
</evidence>